<evidence type="ECO:0000256" key="5">
    <source>
        <dbReference type="ARBA" id="ARBA00022833"/>
    </source>
</evidence>
<name>A0A511KR38_RHOTO</name>
<evidence type="ECO:0000256" key="3">
    <source>
        <dbReference type="ARBA" id="ARBA00022723"/>
    </source>
</evidence>
<dbReference type="Pfam" id="PF17146">
    <property type="entry name" value="PIN_6"/>
    <property type="match status" value="1"/>
</dbReference>
<dbReference type="GO" id="GO:0030688">
    <property type="term" value="C:preribosome, small subunit precursor"/>
    <property type="evidence" value="ECO:0007669"/>
    <property type="project" value="TreeGrafter"/>
</dbReference>
<evidence type="ECO:0000313" key="13">
    <source>
        <dbReference type="Proteomes" id="UP000321518"/>
    </source>
</evidence>
<comment type="caution">
    <text evidence="12">The sequence shown here is derived from an EMBL/GenBank/DDBJ whole genome shotgun (WGS) entry which is preliminary data.</text>
</comment>
<protein>
    <recommendedName>
        <fullName evidence="7">20S-pre-rRNA D-site endonuclease NOB1</fullName>
    </recommendedName>
</protein>
<feature type="region of interest" description="Disordered" evidence="9">
    <location>
        <begin position="139"/>
        <end position="268"/>
    </location>
</feature>
<keyword evidence="4" id="KW-0378">Hydrolase</keyword>
<dbReference type="FunFam" id="3.40.50.1010:FF:000020">
    <property type="entry name" value="20S-pre-rRNA D-site endonuclease NOB1"/>
    <property type="match status" value="1"/>
</dbReference>
<dbReference type="PANTHER" id="PTHR12814">
    <property type="entry name" value="RNA-BINDING PROTEIN NOB1"/>
    <property type="match status" value="1"/>
</dbReference>
<feature type="binding site" evidence="8">
    <location>
        <position position="338"/>
    </location>
    <ligand>
        <name>Zn(2+)</name>
        <dbReference type="ChEBI" id="CHEBI:29105"/>
    </ligand>
</feature>
<feature type="compositionally biased region" description="Low complexity" evidence="9">
    <location>
        <begin position="196"/>
        <end position="243"/>
    </location>
</feature>
<dbReference type="GO" id="GO:0005737">
    <property type="term" value="C:cytoplasm"/>
    <property type="evidence" value="ECO:0007669"/>
    <property type="project" value="UniProtKB-ARBA"/>
</dbReference>
<dbReference type="OrthoDB" id="446759at2759"/>
<dbReference type="InterPro" id="IPR036283">
    <property type="entry name" value="NOB1_Zf-like_sf"/>
</dbReference>
<evidence type="ECO:0000313" key="12">
    <source>
        <dbReference type="EMBL" id="GEM11984.1"/>
    </source>
</evidence>
<organism evidence="12 13">
    <name type="scientific">Rhodotorula toruloides</name>
    <name type="common">Yeast</name>
    <name type="synonym">Rhodosporidium toruloides</name>
    <dbReference type="NCBI Taxonomy" id="5286"/>
    <lineage>
        <taxon>Eukaryota</taxon>
        <taxon>Fungi</taxon>
        <taxon>Dikarya</taxon>
        <taxon>Basidiomycota</taxon>
        <taxon>Pucciniomycotina</taxon>
        <taxon>Microbotryomycetes</taxon>
        <taxon>Sporidiobolales</taxon>
        <taxon>Sporidiobolaceae</taxon>
        <taxon>Rhodotorula</taxon>
    </lineage>
</organism>
<proteinExistence type="inferred from homology"/>
<dbReference type="GO" id="GO:0030490">
    <property type="term" value="P:maturation of SSU-rRNA"/>
    <property type="evidence" value="ECO:0007669"/>
    <property type="project" value="TreeGrafter"/>
</dbReference>
<keyword evidence="6 7" id="KW-0539">Nucleus</keyword>
<feature type="region of interest" description="Disordered" evidence="9">
    <location>
        <begin position="481"/>
        <end position="526"/>
    </location>
</feature>
<evidence type="ECO:0000256" key="4">
    <source>
        <dbReference type="ARBA" id="ARBA00022801"/>
    </source>
</evidence>
<dbReference type="InterPro" id="IPR017117">
    <property type="entry name" value="Nob1_euk"/>
</dbReference>
<accession>A0A511KR38</accession>
<sequence length="526" mass="56046">MAPKPVQASLAGQRAIKHLVVDTGALIAAPVSSLRNTATHYLVTPDVVAELRDKRGRNVIDEARLQLPPDTVEEGKERDELFRENEGFEVREPTAEAVAKITAFARKTGDLSVLSSADIRVLALCLTLELEENGTWRVRDHPGQVLTGPPKEEKEEKGKGKGREGEGEGDEGERLAEEVEKLDVAGGEAKKDERQATSAPGSSPDSPSTSGEPAASSSTAPLAPSTSSSALGASSTSPAGSSVAKDDADDDVSDAESTSSSGSWITPDNVYSHKVRDLGLFEAPSNPSTSSTRPKTIMKAAVLTGDFAMQNVALQMGLNVLGSGGKRVREVRTWVLRCHACFKLCKNPDKRFCPSCGGATLLRTSITYVPVTPQHPLGYILHLKSNYNYRLRGTQYSLPNPKMGKAGGGPNAEIVVREDQKEWIRGVRSAEVRREKEQKALRRALLDDERRGAGGAQAGSAGWFAEAGSLEAQMMGIGGGKAGIENPKGRKRGGKGAGGGEVRLDKSGLPIIGMGRRNPNEARRRK</sequence>
<dbReference type="AlphaFoldDB" id="A0A511KR38"/>
<dbReference type="GO" id="GO:0005730">
    <property type="term" value="C:nucleolus"/>
    <property type="evidence" value="ECO:0007669"/>
    <property type="project" value="UniProtKB-SubCell"/>
</dbReference>
<dbReference type="GO" id="GO:0016787">
    <property type="term" value="F:hydrolase activity"/>
    <property type="evidence" value="ECO:0007669"/>
    <property type="project" value="UniProtKB-KW"/>
</dbReference>
<evidence type="ECO:0000256" key="9">
    <source>
        <dbReference type="SAM" id="MobiDB-lite"/>
    </source>
</evidence>
<keyword evidence="5 7" id="KW-0862">Zinc</keyword>
<dbReference type="GO" id="GO:0046872">
    <property type="term" value="F:metal ion binding"/>
    <property type="evidence" value="ECO:0007669"/>
    <property type="project" value="UniProtKB-UniRule"/>
</dbReference>
<evidence type="ECO:0000256" key="2">
    <source>
        <dbReference type="ARBA" id="ARBA00022722"/>
    </source>
</evidence>
<dbReference type="EMBL" id="BJWK01000018">
    <property type="protein sequence ID" value="GEM11984.1"/>
    <property type="molecule type" value="Genomic_DNA"/>
</dbReference>
<feature type="compositionally biased region" description="Basic and acidic residues" evidence="9">
    <location>
        <begin position="150"/>
        <end position="195"/>
    </location>
</feature>
<dbReference type="InterPro" id="IPR033411">
    <property type="entry name" value="Ribonuclease_PIN"/>
</dbReference>
<dbReference type="Gene3D" id="6.20.210.10">
    <property type="entry name" value="Nin one binding (NOB1), Zn-ribbon-like"/>
    <property type="match status" value="1"/>
</dbReference>
<evidence type="ECO:0000256" key="7">
    <source>
        <dbReference type="PIRNR" id="PIRNR037125"/>
    </source>
</evidence>
<evidence type="ECO:0000256" key="8">
    <source>
        <dbReference type="PIRSR" id="PIRSR037125-1"/>
    </source>
</evidence>
<reference evidence="12 13" key="1">
    <citation type="submission" date="2019-07" db="EMBL/GenBank/DDBJ databases">
        <title>Rhodotorula toruloides NBRC10032 genome sequencing.</title>
        <authorList>
            <person name="Shida Y."/>
            <person name="Takaku H."/>
            <person name="Ogasawara W."/>
            <person name="Mori K."/>
        </authorList>
    </citation>
    <scope>NUCLEOTIDE SEQUENCE [LARGE SCALE GENOMIC DNA]</scope>
    <source>
        <strain evidence="12 13">NBRC10032</strain>
    </source>
</reference>
<dbReference type="PANTHER" id="PTHR12814:SF2">
    <property type="entry name" value="RNA-BINDING PROTEIN NOB1"/>
    <property type="match status" value="1"/>
</dbReference>
<feature type="domain" description="Nin one binding (NOB1) Zn-ribbon-like" evidence="10">
    <location>
        <begin position="328"/>
        <end position="404"/>
    </location>
</feature>
<dbReference type="InterPro" id="IPR014881">
    <property type="entry name" value="NOB1_Zn-bd"/>
</dbReference>
<evidence type="ECO:0000256" key="6">
    <source>
        <dbReference type="ARBA" id="ARBA00023242"/>
    </source>
</evidence>
<dbReference type="CDD" id="cd09876">
    <property type="entry name" value="PIN_Nob1-like"/>
    <property type="match status" value="1"/>
</dbReference>
<feature type="binding site" evidence="8">
    <location>
        <position position="356"/>
    </location>
    <ligand>
        <name>Zn(2+)</name>
        <dbReference type="ChEBI" id="CHEBI:29105"/>
    </ligand>
</feature>
<keyword evidence="12" id="KW-0255">Endonuclease</keyword>
<keyword evidence="3 7" id="KW-0479">Metal-binding</keyword>
<dbReference type="PIRSF" id="PIRSF037125">
    <property type="entry name" value="D-site_20S_pre-rRNA_nuclease"/>
    <property type="match status" value="1"/>
</dbReference>
<feature type="binding site" evidence="8">
    <location>
        <position position="341"/>
    </location>
    <ligand>
        <name>Zn(2+)</name>
        <dbReference type="ChEBI" id="CHEBI:29105"/>
    </ligand>
</feature>
<dbReference type="SUPFAM" id="SSF144206">
    <property type="entry name" value="NOB1 zinc finger-like"/>
    <property type="match status" value="1"/>
</dbReference>
<feature type="binding site" evidence="8">
    <location>
        <position position="353"/>
    </location>
    <ligand>
        <name>Zn(2+)</name>
        <dbReference type="ChEBI" id="CHEBI:29105"/>
    </ligand>
</feature>
<dbReference type="InterPro" id="IPR039907">
    <property type="entry name" value="NOB1"/>
</dbReference>
<comment type="subcellular location">
    <subcellularLocation>
        <location evidence="7">Nucleus</location>
        <location evidence="7">Nucleolus</location>
    </subcellularLocation>
</comment>
<evidence type="ECO:0000256" key="1">
    <source>
        <dbReference type="ARBA" id="ARBA00005858"/>
    </source>
</evidence>
<dbReference type="Gene3D" id="3.40.50.1010">
    <property type="entry name" value="5'-nuclease"/>
    <property type="match status" value="1"/>
</dbReference>
<dbReference type="GO" id="GO:0004521">
    <property type="term" value="F:RNA endonuclease activity"/>
    <property type="evidence" value="ECO:0007669"/>
    <property type="project" value="UniProtKB-UniRule"/>
</dbReference>
<feature type="domain" description="Ribonuclease PIN" evidence="11">
    <location>
        <begin position="19"/>
        <end position="128"/>
    </location>
</feature>
<keyword evidence="2" id="KW-0540">Nuclease</keyword>
<comment type="similarity">
    <text evidence="1 7">Belongs to the NOB1 family.</text>
</comment>
<evidence type="ECO:0000259" key="11">
    <source>
        <dbReference type="Pfam" id="PF17146"/>
    </source>
</evidence>
<comment type="function">
    <text evidence="7">Required for the synthesis of 40S ribosome subunits. Has a role in processing 20S pre-rRNA into the mature 18S rRNA, where it is required for cleavage at the 3' end of the mature 18S rRNA (D-site). Accompanies the 20S pre-rRNA from the nucleus to the cytoplasm.</text>
</comment>
<gene>
    <name evidence="12" type="ORF">Rt10032_c18g6001</name>
</gene>
<dbReference type="Proteomes" id="UP000321518">
    <property type="component" value="Unassembled WGS sequence"/>
</dbReference>
<evidence type="ECO:0000259" key="10">
    <source>
        <dbReference type="Pfam" id="PF08772"/>
    </source>
</evidence>
<dbReference type="Pfam" id="PF08772">
    <property type="entry name" value="Zn_ribbon_NOB1"/>
    <property type="match status" value="1"/>
</dbReference>